<dbReference type="Pfam" id="PF00005">
    <property type="entry name" value="ABC_tran"/>
    <property type="match status" value="1"/>
</dbReference>
<dbReference type="Proteomes" id="UP000607796">
    <property type="component" value="Unassembled WGS sequence"/>
</dbReference>
<evidence type="ECO:0000256" key="4">
    <source>
        <dbReference type="ARBA" id="ARBA00022840"/>
    </source>
</evidence>
<dbReference type="InterPro" id="IPR017871">
    <property type="entry name" value="ABC_transporter-like_CS"/>
</dbReference>
<feature type="domain" description="ABC transporter" evidence="6">
    <location>
        <begin position="2"/>
        <end position="233"/>
    </location>
</feature>
<keyword evidence="5" id="KW-0029">Amino-acid transport</keyword>
<sequence>MLEVASIHSFYGKAHILDALSFSVARGEVVALLGRNGAGKSTTMKSVMQLVRPRAGSVIFEGRELVGLPAYRVAKAGLGYVPEDRRVFSDLTVLENLEVGRQPKRDGAPHWTVAQLFELFPNLAERRHNRGKHLSGGEQQMLTIARTLMGNPALLLLDEPSEGIAPVIVEQMARSIAMLKSEGLTVLLSEQNLHFARAVADRAVILEAGQKKFDGSFETLESRPEIRDAYLSV</sequence>
<protein>
    <submittedName>
        <fullName evidence="7">ABC transporter ATP-binding protein</fullName>
    </submittedName>
</protein>
<dbReference type="InterPro" id="IPR003593">
    <property type="entry name" value="AAA+_ATPase"/>
</dbReference>
<dbReference type="EMBL" id="JADFFK010000001">
    <property type="protein sequence ID" value="MBE9635289.1"/>
    <property type="molecule type" value="Genomic_DNA"/>
</dbReference>
<keyword evidence="2" id="KW-0813">Transport</keyword>
<gene>
    <name evidence="7" type="ORF">IQ782_00405</name>
</gene>
<evidence type="ECO:0000313" key="7">
    <source>
        <dbReference type="EMBL" id="MBE9635289.1"/>
    </source>
</evidence>
<evidence type="ECO:0000313" key="8">
    <source>
        <dbReference type="Proteomes" id="UP000607796"/>
    </source>
</evidence>
<reference evidence="7 8" key="1">
    <citation type="journal article" date="2021" name="Int. J. Syst. Evol. Microbiol.">
        <title>Salipiger mangrovisoli sp. nov., isolated from mangrove soil and the proposal for the reclassification of Paraphaeobacter pallidus as Salipiger pallidus comb. nov.</title>
        <authorList>
            <person name="Du J."/>
            <person name="Liu Y."/>
            <person name="Pei T."/>
            <person name="Deng M.R."/>
            <person name="Zhu H."/>
        </authorList>
    </citation>
    <scope>NUCLEOTIDE SEQUENCE [LARGE SCALE GENOMIC DNA]</scope>
    <source>
        <strain evidence="7 8">6D45A</strain>
    </source>
</reference>
<organism evidence="7 8">
    <name type="scientific">Salipiger mangrovisoli</name>
    <dbReference type="NCBI Taxonomy" id="2865933"/>
    <lineage>
        <taxon>Bacteria</taxon>
        <taxon>Pseudomonadati</taxon>
        <taxon>Pseudomonadota</taxon>
        <taxon>Alphaproteobacteria</taxon>
        <taxon>Rhodobacterales</taxon>
        <taxon>Roseobacteraceae</taxon>
        <taxon>Salipiger</taxon>
    </lineage>
</organism>
<dbReference type="PROSITE" id="PS00211">
    <property type="entry name" value="ABC_TRANSPORTER_1"/>
    <property type="match status" value="1"/>
</dbReference>
<dbReference type="PANTHER" id="PTHR43820:SF2">
    <property type="entry name" value="ABC TRANSPORTER ATP-BINDING PROTEIN"/>
    <property type="match status" value="1"/>
</dbReference>
<dbReference type="InterPro" id="IPR052156">
    <property type="entry name" value="BCAA_Transport_ATP-bd_LivF"/>
</dbReference>
<comment type="caution">
    <text evidence="7">The sequence shown here is derived from an EMBL/GenBank/DDBJ whole genome shotgun (WGS) entry which is preliminary data.</text>
</comment>
<dbReference type="PROSITE" id="PS50893">
    <property type="entry name" value="ABC_TRANSPORTER_2"/>
    <property type="match status" value="1"/>
</dbReference>
<evidence type="ECO:0000256" key="1">
    <source>
        <dbReference type="ARBA" id="ARBA00005417"/>
    </source>
</evidence>
<dbReference type="SMART" id="SM00382">
    <property type="entry name" value="AAA"/>
    <property type="match status" value="1"/>
</dbReference>
<evidence type="ECO:0000259" key="6">
    <source>
        <dbReference type="PROSITE" id="PS50893"/>
    </source>
</evidence>
<dbReference type="RefSeq" id="WP_194132639.1">
    <property type="nucleotide sequence ID" value="NZ_JADFFK010000001.1"/>
</dbReference>
<dbReference type="Gene3D" id="3.40.50.300">
    <property type="entry name" value="P-loop containing nucleotide triphosphate hydrolases"/>
    <property type="match status" value="1"/>
</dbReference>
<evidence type="ECO:0000256" key="3">
    <source>
        <dbReference type="ARBA" id="ARBA00022741"/>
    </source>
</evidence>
<dbReference type="GO" id="GO:0005524">
    <property type="term" value="F:ATP binding"/>
    <property type="evidence" value="ECO:0007669"/>
    <property type="project" value="UniProtKB-KW"/>
</dbReference>
<name>A0ABR9WVI3_9RHOB</name>
<evidence type="ECO:0000256" key="2">
    <source>
        <dbReference type="ARBA" id="ARBA00022448"/>
    </source>
</evidence>
<accession>A0ABR9WVI3</accession>
<proteinExistence type="inferred from homology"/>
<keyword evidence="4 7" id="KW-0067">ATP-binding</keyword>
<keyword evidence="8" id="KW-1185">Reference proteome</keyword>
<comment type="similarity">
    <text evidence="1">Belongs to the ABC transporter superfamily.</text>
</comment>
<dbReference type="InterPro" id="IPR027417">
    <property type="entry name" value="P-loop_NTPase"/>
</dbReference>
<evidence type="ECO:0000256" key="5">
    <source>
        <dbReference type="ARBA" id="ARBA00022970"/>
    </source>
</evidence>
<dbReference type="SUPFAM" id="SSF52540">
    <property type="entry name" value="P-loop containing nucleoside triphosphate hydrolases"/>
    <property type="match status" value="1"/>
</dbReference>
<dbReference type="InterPro" id="IPR003439">
    <property type="entry name" value="ABC_transporter-like_ATP-bd"/>
</dbReference>
<dbReference type="PANTHER" id="PTHR43820">
    <property type="entry name" value="HIGH-AFFINITY BRANCHED-CHAIN AMINO ACID TRANSPORT ATP-BINDING PROTEIN LIVF"/>
    <property type="match status" value="1"/>
</dbReference>
<keyword evidence="3" id="KW-0547">Nucleotide-binding</keyword>
<dbReference type="CDD" id="cd03224">
    <property type="entry name" value="ABC_TM1139_LivF_branched"/>
    <property type="match status" value="1"/>
</dbReference>